<evidence type="ECO:0000256" key="1">
    <source>
        <dbReference type="ARBA" id="ARBA00004571"/>
    </source>
</evidence>
<dbReference type="EMBL" id="UGXH01000003">
    <property type="protein sequence ID" value="SUG55224.1"/>
    <property type="molecule type" value="Genomic_DNA"/>
</dbReference>
<dbReference type="Pfam" id="PF07715">
    <property type="entry name" value="Plug"/>
    <property type="match status" value="1"/>
</dbReference>
<proteinExistence type="inferred from homology"/>
<evidence type="ECO:0000256" key="5">
    <source>
        <dbReference type="ARBA" id="ARBA00023136"/>
    </source>
</evidence>
<keyword evidence="6 7" id="KW-0998">Cell outer membrane</keyword>
<evidence type="ECO:0000313" key="10">
    <source>
        <dbReference type="Proteomes" id="UP000254633"/>
    </source>
</evidence>
<keyword evidence="5 7" id="KW-0472">Membrane</keyword>
<evidence type="ECO:0000256" key="4">
    <source>
        <dbReference type="ARBA" id="ARBA00022692"/>
    </source>
</evidence>
<dbReference type="InterPro" id="IPR039426">
    <property type="entry name" value="TonB-dep_rcpt-like"/>
</dbReference>
<evidence type="ECO:0000256" key="3">
    <source>
        <dbReference type="ARBA" id="ARBA00022452"/>
    </source>
</evidence>
<organism evidence="9 10">
    <name type="scientific">Salmonella diarizonae</name>
    <dbReference type="NCBI Taxonomy" id="59204"/>
    <lineage>
        <taxon>Bacteria</taxon>
        <taxon>Pseudomonadati</taxon>
        <taxon>Pseudomonadota</taxon>
        <taxon>Gammaproteobacteria</taxon>
        <taxon>Enterobacterales</taxon>
        <taxon>Enterobacteriaceae</taxon>
        <taxon>Salmonella</taxon>
    </lineage>
</organism>
<dbReference type="PANTHER" id="PTHR32552:SF74">
    <property type="entry name" value="HYDROXAMATE SIDEROPHORE RECEPTOR FHUE"/>
    <property type="match status" value="1"/>
</dbReference>
<dbReference type="Proteomes" id="UP000254633">
    <property type="component" value="Unassembled WGS sequence"/>
</dbReference>
<keyword evidence="3 7" id="KW-1134">Transmembrane beta strand</keyword>
<name>A0A379TY16_SALDZ</name>
<comment type="subcellular location">
    <subcellularLocation>
        <location evidence="1 7">Cell outer membrane</location>
        <topology evidence="1 7">Multi-pass membrane protein</topology>
    </subcellularLocation>
</comment>
<dbReference type="Gene3D" id="2.40.170.20">
    <property type="entry name" value="TonB-dependent receptor, beta-barrel domain"/>
    <property type="match status" value="1"/>
</dbReference>
<comment type="similarity">
    <text evidence="7">Belongs to the TonB-dependent receptor family.</text>
</comment>
<dbReference type="InterPro" id="IPR012910">
    <property type="entry name" value="Plug_dom"/>
</dbReference>
<evidence type="ECO:0000256" key="2">
    <source>
        <dbReference type="ARBA" id="ARBA00022448"/>
    </source>
</evidence>
<dbReference type="AlphaFoldDB" id="A0A379TY16"/>
<dbReference type="GO" id="GO:0015344">
    <property type="term" value="F:siderophore uptake transmembrane transporter activity"/>
    <property type="evidence" value="ECO:0007669"/>
    <property type="project" value="TreeGrafter"/>
</dbReference>
<evidence type="ECO:0000256" key="7">
    <source>
        <dbReference type="PROSITE-ProRule" id="PRU01360"/>
    </source>
</evidence>
<reference evidence="9 10" key="1">
    <citation type="submission" date="2018-06" db="EMBL/GenBank/DDBJ databases">
        <authorList>
            <consortium name="Pathogen Informatics"/>
            <person name="Doyle S."/>
        </authorList>
    </citation>
    <scope>NUCLEOTIDE SEQUENCE [LARGE SCALE GENOMIC DNA]</scope>
    <source>
        <strain evidence="9 10">NCTC10060</strain>
    </source>
</reference>
<dbReference type="InterPro" id="IPR037066">
    <property type="entry name" value="Plug_dom_sf"/>
</dbReference>
<dbReference type="GO" id="GO:0009279">
    <property type="term" value="C:cell outer membrane"/>
    <property type="evidence" value="ECO:0007669"/>
    <property type="project" value="UniProtKB-SubCell"/>
</dbReference>
<gene>
    <name evidence="9" type="primary">fhuE_3</name>
    <name evidence="9" type="ORF">NCTC10060_02353</name>
</gene>
<keyword evidence="4 7" id="KW-0812">Transmembrane</keyword>
<feature type="domain" description="TonB-dependent receptor plug" evidence="8">
    <location>
        <begin position="14"/>
        <end position="114"/>
    </location>
</feature>
<dbReference type="SUPFAM" id="SSF56935">
    <property type="entry name" value="Porins"/>
    <property type="match status" value="1"/>
</dbReference>
<protein>
    <submittedName>
        <fullName evidence="9">Ferric-rhodotorulic acid outer membrane transporter</fullName>
    </submittedName>
</protein>
<evidence type="ECO:0000256" key="6">
    <source>
        <dbReference type="ARBA" id="ARBA00023237"/>
    </source>
</evidence>
<dbReference type="FunFam" id="2.170.130.10:FF:000006">
    <property type="entry name" value="FhuE outer membrane receptor"/>
    <property type="match status" value="1"/>
</dbReference>
<dbReference type="InterPro" id="IPR036942">
    <property type="entry name" value="Beta-barrel_TonB_sf"/>
</dbReference>
<sequence>MKTTAAGTKMPMTQRDIPQSVSIVSQQRMEDQQLQTLGEVMTNTLGISGSQADSDRISYYSRGFEIDNYMVDGIPTYFESRWNLGDALTDTALYERVEVVRGANGLMTGTGNPSASINMIRKHATSREFKGNISTEYGSWNKQRYVMDLQSPLTPDGNVRGRIVAGYQNNDSWLDRYNSEKTFFPELSMPIWGQPLAFQPVMNIKKLMSTVQPGAVCRAGTPMAAKTAMTARAVPPRTGLIITKRLINSSSRLSSVCRKLAGDPECDPYRGQVRQ</sequence>
<evidence type="ECO:0000313" key="9">
    <source>
        <dbReference type="EMBL" id="SUG55224.1"/>
    </source>
</evidence>
<accession>A0A379TY16</accession>
<dbReference type="PANTHER" id="PTHR32552">
    <property type="entry name" value="FERRICHROME IRON RECEPTOR-RELATED"/>
    <property type="match status" value="1"/>
</dbReference>
<dbReference type="Gene3D" id="2.170.130.10">
    <property type="entry name" value="TonB-dependent receptor, plug domain"/>
    <property type="match status" value="1"/>
</dbReference>
<evidence type="ECO:0000259" key="8">
    <source>
        <dbReference type="Pfam" id="PF07715"/>
    </source>
</evidence>
<dbReference type="PROSITE" id="PS52016">
    <property type="entry name" value="TONB_DEPENDENT_REC_3"/>
    <property type="match status" value="1"/>
</dbReference>
<keyword evidence="2 7" id="KW-0813">Transport</keyword>